<name>A0AAD6G2H0_9EURO</name>
<sequence length="110" mass="12700">MSPEYSAAYLAEDRRQPAMIGIDVVTALSFIIVMIRLYARRVLIRELGWDDLFISLAQLTNWATMGLCMMILRYGSGRHLAALVSTPETLANIYKWFVTTQMVYMFNLWL</sequence>
<keyword evidence="9" id="KW-1185">Reference proteome</keyword>
<reference evidence="8" key="1">
    <citation type="submission" date="2022-12" db="EMBL/GenBank/DDBJ databases">
        <authorList>
            <person name="Petersen C."/>
        </authorList>
    </citation>
    <scope>NUCLEOTIDE SEQUENCE</scope>
    <source>
        <strain evidence="8">IBT 16125</strain>
    </source>
</reference>
<evidence type="ECO:0000256" key="2">
    <source>
        <dbReference type="ARBA" id="ARBA00022692"/>
    </source>
</evidence>
<dbReference type="Proteomes" id="UP001213681">
    <property type="component" value="Unassembled WGS sequence"/>
</dbReference>
<evidence type="ECO:0000256" key="5">
    <source>
        <dbReference type="ARBA" id="ARBA00038359"/>
    </source>
</evidence>
<comment type="similarity">
    <text evidence="5">Belongs to the SAT4 family.</text>
</comment>
<feature type="transmembrane region" description="Helical" evidence="6">
    <location>
        <begin position="51"/>
        <end position="73"/>
    </location>
</feature>
<evidence type="ECO:0000256" key="6">
    <source>
        <dbReference type="SAM" id="Phobius"/>
    </source>
</evidence>
<evidence type="ECO:0000256" key="1">
    <source>
        <dbReference type="ARBA" id="ARBA00004141"/>
    </source>
</evidence>
<dbReference type="AlphaFoldDB" id="A0AAD6G2H0"/>
<protein>
    <recommendedName>
        <fullName evidence="7">Rhodopsin domain-containing protein</fullName>
    </recommendedName>
</protein>
<dbReference type="InterPro" id="IPR052337">
    <property type="entry name" value="SAT4-like"/>
</dbReference>
<keyword evidence="4 6" id="KW-0472">Membrane</keyword>
<dbReference type="EMBL" id="JAPVEA010000006">
    <property type="protein sequence ID" value="KAJ5449456.1"/>
    <property type="molecule type" value="Genomic_DNA"/>
</dbReference>
<evidence type="ECO:0000256" key="4">
    <source>
        <dbReference type="ARBA" id="ARBA00023136"/>
    </source>
</evidence>
<evidence type="ECO:0000259" key="7">
    <source>
        <dbReference type="Pfam" id="PF20684"/>
    </source>
</evidence>
<keyword evidence="3 6" id="KW-1133">Transmembrane helix</keyword>
<accession>A0AAD6G2H0</accession>
<comment type="subcellular location">
    <subcellularLocation>
        <location evidence="1">Membrane</location>
        <topology evidence="1">Multi-pass membrane protein</topology>
    </subcellularLocation>
</comment>
<feature type="domain" description="Rhodopsin" evidence="7">
    <location>
        <begin position="35"/>
        <end position="109"/>
    </location>
</feature>
<dbReference type="GeneID" id="81599530"/>
<dbReference type="GO" id="GO:0016020">
    <property type="term" value="C:membrane"/>
    <property type="evidence" value="ECO:0007669"/>
    <property type="project" value="UniProtKB-SubCell"/>
</dbReference>
<dbReference type="InterPro" id="IPR049326">
    <property type="entry name" value="Rhodopsin_dom_fungi"/>
</dbReference>
<proteinExistence type="inferred from homology"/>
<evidence type="ECO:0000313" key="9">
    <source>
        <dbReference type="Proteomes" id="UP001213681"/>
    </source>
</evidence>
<reference evidence="8" key="2">
    <citation type="journal article" date="2023" name="IMA Fungus">
        <title>Comparative genomic study of the Penicillium genus elucidates a diverse pangenome and 15 lateral gene transfer events.</title>
        <authorList>
            <person name="Petersen C."/>
            <person name="Sorensen T."/>
            <person name="Nielsen M.R."/>
            <person name="Sondergaard T.E."/>
            <person name="Sorensen J.L."/>
            <person name="Fitzpatrick D.A."/>
            <person name="Frisvad J.C."/>
            <person name="Nielsen K.L."/>
        </authorList>
    </citation>
    <scope>NUCLEOTIDE SEQUENCE</scope>
    <source>
        <strain evidence="8">IBT 16125</strain>
    </source>
</reference>
<dbReference type="RefSeq" id="XP_056764991.1">
    <property type="nucleotide sequence ID" value="XM_056909287.1"/>
</dbReference>
<comment type="caution">
    <text evidence="8">The sequence shown here is derived from an EMBL/GenBank/DDBJ whole genome shotgun (WGS) entry which is preliminary data.</text>
</comment>
<feature type="transmembrane region" description="Helical" evidence="6">
    <location>
        <begin position="20"/>
        <end position="39"/>
    </location>
</feature>
<dbReference type="PANTHER" id="PTHR33048">
    <property type="entry name" value="PTH11-LIKE INTEGRAL MEMBRANE PROTEIN (AFU_ORTHOLOGUE AFUA_5G11245)"/>
    <property type="match status" value="1"/>
</dbReference>
<evidence type="ECO:0000313" key="8">
    <source>
        <dbReference type="EMBL" id="KAJ5449456.1"/>
    </source>
</evidence>
<keyword evidence="2 6" id="KW-0812">Transmembrane</keyword>
<gene>
    <name evidence="8" type="ORF">N7458_005905</name>
</gene>
<organism evidence="8 9">
    <name type="scientific">Penicillium daleae</name>
    <dbReference type="NCBI Taxonomy" id="63821"/>
    <lineage>
        <taxon>Eukaryota</taxon>
        <taxon>Fungi</taxon>
        <taxon>Dikarya</taxon>
        <taxon>Ascomycota</taxon>
        <taxon>Pezizomycotina</taxon>
        <taxon>Eurotiomycetes</taxon>
        <taxon>Eurotiomycetidae</taxon>
        <taxon>Eurotiales</taxon>
        <taxon>Aspergillaceae</taxon>
        <taxon>Penicillium</taxon>
    </lineage>
</organism>
<evidence type="ECO:0000256" key="3">
    <source>
        <dbReference type="ARBA" id="ARBA00022989"/>
    </source>
</evidence>
<dbReference type="Pfam" id="PF20684">
    <property type="entry name" value="Fung_rhodopsin"/>
    <property type="match status" value="1"/>
</dbReference>
<dbReference type="PANTHER" id="PTHR33048:SF129">
    <property type="entry name" value="INTEGRAL MEMBRANE PROTEIN-RELATED"/>
    <property type="match status" value="1"/>
</dbReference>